<keyword evidence="1" id="KW-0472">Membrane</keyword>
<protein>
    <recommendedName>
        <fullName evidence="4">Polysaccharide biosynthesis protein</fullName>
    </recommendedName>
</protein>
<comment type="caution">
    <text evidence="2">The sequence shown here is derived from an EMBL/GenBank/DDBJ whole genome shotgun (WGS) entry which is preliminary data.</text>
</comment>
<dbReference type="Proteomes" id="UP001138540">
    <property type="component" value="Unassembled WGS sequence"/>
</dbReference>
<sequence length="80" mass="8619">MKQSRVDSAIEVAVNILIGAAVSLAAQAVIFPLYGIHVGVGSHLGIVAAFTVVSVARQYVIRRICNGRSPYRWARERLGV</sequence>
<keyword evidence="1" id="KW-0812">Transmembrane</keyword>
<accession>A0ABR6NFA8</accession>
<proteinExistence type="predicted"/>
<keyword evidence="1" id="KW-1133">Transmembrane helix</keyword>
<dbReference type="EMBL" id="JACHKA010000001">
    <property type="protein sequence ID" value="MBB5985963.1"/>
    <property type="molecule type" value="Genomic_DNA"/>
</dbReference>
<evidence type="ECO:0000313" key="2">
    <source>
        <dbReference type="EMBL" id="MBB5985963.1"/>
    </source>
</evidence>
<keyword evidence="3" id="KW-1185">Reference proteome</keyword>
<evidence type="ECO:0008006" key="4">
    <source>
        <dbReference type="Google" id="ProtNLM"/>
    </source>
</evidence>
<evidence type="ECO:0000256" key="1">
    <source>
        <dbReference type="SAM" id="Phobius"/>
    </source>
</evidence>
<feature type="transmembrane region" description="Helical" evidence="1">
    <location>
        <begin position="40"/>
        <end position="60"/>
    </location>
</feature>
<feature type="transmembrane region" description="Helical" evidence="1">
    <location>
        <begin position="12"/>
        <end position="34"/>
    </location>
</feature>
<reference evidence="2 3" key="1">
    <citation type="submission" date="2020-08" db="EMBL/GenBank/DDBJ databases">
        <title>Exploring microbial biodiversity for novel pathways involved in the catabolism of aromatic compounds derived from lignin.</title>
        <authorList>
            <person name="Elkins J."/>
        </authorList>
    </citation>
    <scope>NUCLEOTIDE SEQUENCE [LARGE SCALE GENOMIC DNA]</scope>
    <source>
        <strain evidence="2 3">B1D3A</strain>
    </source>
</reference>
<dbReference type="Pfam" id="PF23858">
    <property type="entry name" value="DUF7220"/>
    <property type="match status" value="1"/>
</dbReference>
<dbReference type="RefSeq" id="WP_184152954.1">
    <property type="nucleotide sequence ID" value="NZ_JACHKA010000001.1"/>
</dbReference>
<gene>
    <name evidence="2" type="ORF">HNP60_001937</name>
</gene>
<dbReference type="InterPro" id="IPR055644">
    <property type="entry name" value="DUF7220"/>
</dbReference>
<evidence type="ECO:0000313" key="3">
    <source>
        <dbReference type="Proteomes" id="UP001138540"/>
    </source>
</evidence>
<name>A0ABR6NFA8_9SPHN</name>
<organism evidence="2 3">
    <name type="scientific">Sphingobium lignivorans</name>
    <dbReference type="NCBI Taxonomy" id="2735886"/>
    <lineage>
        <taxon>Bacteria</taxon>
        <taxon>Pseudomonadati</taxon>
        <taxon>Pseudomonadota</taxon>
        <taxon>Alphaproteobacteria</taxon>
        <taxon>Sphingomonadales</taxon>
        <taxon>Sphingomonadaceae</taxon>
        <taxon>Sphingobium</taxon>
    </lineage>
</organism>